<dbReference type="HAMAP" id="MF_00606">
    <property type="entry name" value="UV_endonuclease"/>
    <property type="match status" value="1"/>
</dbReference>
<organism evidence="9 10">
    <name type="scientific">Ureibacillus acetophenoni</name>
    <dbReference type="NCBI Taxonomy" id="614649"/>
    <lineage>
        <taxon>Bacteria</taxon>
        <taxon>Bacillati</taxon>
        <taxon>Bacillota</taxon>
        <taxon>Bacilli</taxon>
        <taxon>Bacillales</taxon>
        <taxon>Caryophanaceae</taxon>
        <taxon>Ureibacillus</taxon>
    </lineage>
</organism>
<dbReference type="EMBL" id="OBQC01000007">
    <property type="protein sequence ID" value="SOC40027.1"/>
    <property type="molecule type" value="Genomic_DNA"/>
</dbReference>
<evidence type="ECO:0000256" key="4">
    <source>
        <dbReference type="ARBA" id="ARBA00022769"/>
    </source>
</evidence>
<accession>A0A285UEC5</accession>
<evidence type="ECO:0000256" key="8">
    <source>
        <dbReference type="HAMAP-Rule" id="MF_00606"/>
    </source>
</evidence>
<dbReference type="Gene3D" id="3.20.20.150">
    <property type="entry name" value="Divalent-metal-dependent TIM barrel enzymes"/>
    <property type="match status" value="1"/>
</dbReference>
<dbReference type="PANTHER" id="PTHR31290:SF5">
    <property type="entry name" value="UV-DAMAGE ENDONUCLEASE"/>
    <property type="match status" value="1"/>
</dbReference>
<evidence type="ECO:0000313" key="10">
    <source>
        <dbReference type="Proteomes" id="UP000219252"/>
    </source>
</evidence>
<comment type="function">
    <text evidence="7">Component in a DNA repair pathway. Removal of UV LIGHT damaged nucleotides. Recognizes pyrimidine dimers and cleave a phosphodiester bond immediately 5' to the lesion.</text>
</comment>
<protein>
    <recommendedName>
        <fullName evidence="8">UV DNA damage endonuclease</fullName>
        <shortName evidence="8">UV-endonuclease</shortName>
        <shortName evidence="8">UVED</shortName>
        <ecNumber evidence="8">3.-.-.-</ecNumber>
    </recommendedName>
</protein>
<keyword evidence="5 8" id="KW-0378">Hydrolase</keyword>
<evidence type="ECO:0000313" key="9">
    <source>
        <dbReference type="EMBL" id="SOC40027.1"/>
    </source>
</evidence>
<dbReference type="AlphaFoldDB" id="A0A285UEC5"/>
<keyword evidence="2 8" id="KW-0255">Endonuclease</keyword>
<dbReference type="EC" id="3.-.-.-" evidence="8"/>
<gene>
    <name evidence="8" type="primary">uvsE</name>
    <name evidence="9" type="ORF">SAMN05877842_1074</name>
</gene>
<dbReference type="SUPFAM" id="SSF51658">
    <property type="entry name" value="Xylose isomerase-like"/>
    <property type="match status" value="1"/>
</dbReference>
<dbReference type="GO" id="GO:0006290">
    <property type="term" value="P:pyrimidine dimer repair"/>
    <property type="evidence" value="ECO:0007669"/>
    <property type="project" value="UniProtKB-UniRule"/>
</dbReference>
<dbReference type="Proteomes" id="UP000219252">
    <property type="component" value="Unassembled WGS sequence"/>
</dbReference>
<evidence type="ECO:0000256" key="5">
    <source>
        <dbReference type="ARBA" id="ARBA00022801"/>
    </source>
</evidence>
<comment type="similarity">
    <text evidence="8">Belongs to the uve1/UvsE family.</text>
</comment>
<keyword evidence="3 8" id="KW-0227">DNA damage</keyword>
<dbReference type="NCBIfam" id="TIGR00629">
    <property type="entry name" value="uvde"/>
    <property type="match status" value="1"/>
</dbReference>
<evidence type="ECO:0000256" key="2">
    <source>
        <dbReference type="ARBA" id="ARBA00022759"/>
    </source>
</evidence>
<proteinExistence type="inferred from homology"/>
<dbReference type="PANTHER" id="PTHR31290">
    <property type="entry name" value="UV-DAMAGE ENDONUCLEASE"/>
    <property type="match status" value="1"/>
</dbReference>
<dbReference type="InterPro" id="IPR023520">
    <property type="entry name" value="UvdE_bac"/>
</dbReference>
<reference evidence="10" key="1">
    <citation type="submission" date="2017-08" db="EMBL/GenBank/DDBJ databases">
        <authorList>
            <person name="Varghese N."/>
            <person name="Submissions S."/>
        </authorList>
    </citation>
    <scope>NUCLEOTIDE SEQUENCE [LARGE SCALE GENOMIC DNA]</scope>
    <source>
        <strain evidence="10">JC23</strain>
    </source>
</reference>
<keyword evidence="10" id="KW-1185">Reference proteome</keyword>
<keyword evidence="6 8" id="KW-0234">DNA repair</keyword>
<name>A0A285UEC5_9BACL</name>
<comment type="function">
    <text evidence="8">Component in a DNA repair pathway. Removal of UV-light damaged nucleotides. Recognizes pyrimidine dimers and cleave a phosphodiester bond immediately 5' to the lesion.</text>
</comment>
<evidence type="ECO:0000256" key="6">
    <source>
        <dbReference type="ARBA" id="ARBA00023204"/>
    </source>
</evidence>
<sequence>MYFTSRYNQLNVSIYGKSPTLLTSKFIGWCGIMILRFGYVSTALALWEASPSRTLTFTNWKKQDEASRRDKLLFLTEQNLKNTLRIIHYNIAHGIDVYRMSSSLVPLATHPEVKWDFVTPFESLFKEIGAMIQKHQLRVSFHPNQFTLFTSPKEHITTNAIIDMTYHYKMLEAMGLQNDANMNIHVGGTYGDKEKAIESFNNNFVKLDEHIRMQTTLENDDKTYTAEETLTVCEQHNVPFVFDYHHHWANSGDLDFEELLPRIFATWERTGKVPKFHLSSPKSEKLIRAHADYVDLDFAIPFIQALKDFGKSADIMIEAKSKDLAALQLVEELGKMRGFKRIKGATIEI</sequence>
<dbReference type="GO" id="GO:0006289">
    <property type="term" value="P:nucleotide-excision repair"/>
    <property type="evidence" value="ECO:0007669"/>
    <property type="project" value="InterPro"/>
</dbReference>
<dbReference type="GO" id="GO:0004519">
    <property type="term" value="F:endonuclease activity"/>
    <property type="evidence" value="ECO:0007669"/>
    <property type="project" value="UniProtKB-UniRule"/>
</dbReference>
<evidence type="ECO:0000256" key="7">
    <source>
        <dbReference type="ARBA" id="ARBA00025029"/>
    </source>
</evidence>
<dbReference type="InterPro" id="IPR004601">
    <property type="entry name" value="UvdE"/>
</dbReference>
<keyword evidence="1 8" id="KW-0540">Nuclease</keyword>
<evidence type="ECO:0000256" key="3">
    <source>
        <dbReference type="ARBA" id="ARBA00022763"/>
    </source>
</evidence>
<keyword evidence="4 8" id="KW-0228">DNA excision</keyword>
<dbReference type="InterPro" id="IPR036237">
    <property type="entry name" value="Xyl_isomerase-like_sf"/>
</dbReference>
<evidence type="ECO:0000256" key="1">
    <source>
        <dbReference type="ARBA" id="ARBA00022722"/>
    </source>
</evidence>
<dbReference type="Pfam" id="PF03851">
    <property type="entry name" value="UvdE"/>
    <property type="match status" value="1"/>
</dbReference>
<dbReference type="GO" id="GO:0009411">
    <property type="term" value="P:response to UV"/>
    <property type="evidence" value="ECO:0007669"/>
    <property type="project" value="InterPro"/>
</dbReference>
<dbReference type="GO" id="GO:0016787">
    <property type="term" value="F:hydrolase activity"/>
    <property type="evidence" value="ECO:0007669"/>
    <property type="project" value="UniProtKB-KW"/>
</dbReference>